<keyword evidence="1" id="KW-0175">Coiled coil</keyword>
<organism evidence="2">
    <name type="scientific">hydrothermal vent metagenome</name>
    <dbReference type="NCBI Taxonomy" id="652676"/>
    <lineage>
        <taxon>unclassified sequences</taxon>
        <taxon>metagenomes</taxon>
        <taxon>ecological metagenomes</taxon>
    </lineage>
</organism>
<feature type="coiled-coil region" evidence="1">
    <location>
        <begin position="58"/>
        <end position="92"/>
    </location>
</feature>
<name>A0A1W1CHM8_9ZZZZ</name>
<accession>A0A1W1CHM8</accession>
<protein>
    <submittedName>
        <fullName evidence="2">Uncharacterized protein</fullName>
    </submittedName>
</protein>
<sequence length="92" mass="10468">MNLKLLKITTITMLLGVTLSLANPAKFTEKKEFILGHLDKKIELINSFKSCINSATKNKELKSCRQTYKASMKELRAKAKAKRAEFKAQNHK</sequence>
<dbReference type="EMBL" id="FPHN01000183">
    <property type="protein sequence ID" value="SFV65368.1"/>
    <property type="molecule type" value="Genomic_DNA"/>
</dbReference>
<gene>
    <name evidence="2" type="ORF">MNB_SV-14-1273</name>
</gene>
<proteinExistence type="predicted"/>
<reference evidence="2" key="1">
    <citation type="submission" date="2016-10" db="EMBL/GenBank/DDBJ databases">
        <authorList>
            <person name="de Groot N.N."/>
        </authorList>
    </citation>
    <scope>NUCLEOTIDE SEQUENCE</scope>
</reference>
<evidence type="ECO:0000313" key="2">
    <source>
        <dbReference type="EMBL" id="SFV65368.1"/>
    </source>
</evidence>
<evidence type="ECO:0000256" key="1">
    <source>
        <dbReference type="SAM" id="Coils"/>
    </source>
</evidence>
<dbReference type="AlphaFoldDB" id="A0A1W1CHM8"/>